<dbReference type="Pfam" id="PF13192">
    <property type="entry name" value="Thioredoxin_3"/>
    <property type="match status" value="1"/>
</dbReference>
<sequence>MGLKQAIEEIAQSHPDKTDLEIQEILIERLSKKNYIPNSAKRDYGKAFVREFRKFLGQGCEEASGGSLRIVVLGPGCSQCNRLEQTVMQVLSEMTLPASVEHVTDIKEMAKYGFVRTPALVINGKVITMGAVPSAKRVKEWLMEANGVQSAR</sequence>
<evidence type="ECO:0000259" key="1">
    <source>
        <dbReference type="Pfam" id="PF13192"/>
    </source>
</evidence>
<dbReference type="PANTHER" id="PTHR36450:SF1">
    <property type="entry name" value="THIOREDOXIN"/>
    <property type="match status" value="1"/>
</dbReference>
<proteinExistence type="predicted"/>
<comment type="caution">
    <text evidence="2">The sequence shown here is derived from an EMBL/GenBank/DDBJ whole genome shotgun (WGS) entry which is preliminary data.</text>
</comment>
<dbReference type="InterPro" id="IPR005243">
    <property type="entry name" value="THIRX-like_proc"/>
</dbReference>
<accession>A0A9D6Z453</accession>
<dbReference type="EMBL" id="JACRDE010000360">
    <property type="protein sequence ID" value="MBI5250560.1"/>
    <property type="molecule type" value="Genomic_DNA"/>
</dbReference>
<dbReference type="AlphaFoldDB" id="A0A9D6Z453"/>
<dbReference type="PANTHER" id="PTHR36450">
    <property type="entry name" value="THIOREDOXIN"/>
    <property type="match status" value="1"/>
</dbReference>
<evidence type="ECO:0000313" key="3">
    <source>
        <dbReference type="Proteomes" id="UP000807825"/>
    </source>
</evidence>
<protein>
    <submittedName>
        <fullName evidence="2">Thioredoxin family protein</fullName>
    </submittedName>
</protein>
<gene>
    <name evidence="2" type="ORF">HY912_13800</name>
</gene>
<organism evidence="2 3">
    <name type="scientific">Desulfomonile tiedjei</name>
    <dbReference type="NCBI Taxonomy" id="2358"/>
    <lineage>
        <taxon>Bacteria</taxon>
        <taxon>Pseudomonadati</taxon>
        <taxon>Thermodesulfobacteriota</taxon>
        <taxon>Desulfomonilia</taxon>
        <taxon>Desulfomonilales</taxon>
        <taxon>Desulfomonilaceae</taxon>
        <taxon>Desulfomonile</taxon>
    </lineage>
</organism>
<dbReference type="InterPro" id="IPR012336">
    <property type="entry name" value="Thioredoxin-like_fold"/>
</dbReference>
<reference evidence="2" key="1">
    <citation type="submission" date="2020-07" db="EMBL/GenBank/DDBJ databases">
        <title>Huge and variable diversity of episymbiotic CPR bacteria and DPANN archaea in groundwater ecosystems.</title>
        <authorList>
            <person name="He C.Y."/>
            <person name="Keren R."/>
            <person name="Whittaker M."/>
            <person name="Farag I.F."/>
            <person name="Doudna J."/>
            <person name="Cate J.H.D."/>
            <person name="Banfield J.F."/>
        </authorList>
    </citation>
    <scope>NUCLEOTIDE SEQUENCE</scope>
    <source>
        <strain evidence="2">NC_groundwater_1664_Pr3_B-0.1um_52_9</strain>
    </source>
</reference>
<feature type="domain" description="Thioredoxin-like fold" evidence="1">
    <location>
        <begin position="69"/>
        <end position="142"/>
    </location>
</feature>
<evidence type="ECO:0000313" key="2">
    <source>
        <dbReference type="EMBL" id="MBI5250560.1"/>
    </source>
</evidence>
<dbReference type="NCBIfam" id="TIGR00412">
    <property type="entry name" value="redox_disulf_2"/>
    <property type="match status" value="1"/>
</dbReference>
<dbReference type="InterPro" id="IPR036249">
    <property type="entry name" value="Thioredoxin-like_sf"/>
</dbReference>
<dbReference type="SUPFAM" id="SSF52833">
    <property type="entry name" value="Thioredoxin-like"/>
    <property type="match status" value="1"/>
</dbReference>
<dbReference type="Gene3D" id="3.40.30.10">
    <property type="entry name" value="Glutaredoxin"/>
    <property type="match status" value="1"/>
</dbReference>
<name>A0A9D6Z453_9BACT</name>
<dbReference type="Proteomes" id="UP000807825">
    <property type="component" value="Unassembled WGS sequence"/>
</dbReference>